<organism evidence="1 2">
    <name type="scientific">Longispora fulva</name>
    <dbReference type="NCBI Taxonomy" id="619741"/>
    <lineage>
        <taxon>Bacteria</taxon>
        <taxon>Bacillati</taxon>
        <taxon>Actinomycetota</taxon>
        <taxon>Actinomycetes</taxon>
        <taxon>Micromonosporales</taxon>
        <taxon>Micromonosporaceae</taxon>
        <taxon>Longispora</taxon>
    </lineage>
</organism>
<dbReference type="RefSeq" id="WP_197004605.1">
    <property type="nucleotide sequence ID" value="NZ_BONS01000024.1"/>
</dbReference>
<proteinExistence type="predicted"/>
<comment type="caution">
    <text evidence="1">The sequence shown here is derived from an EMBL/GenBank/DDBJ whole genome shotgun (WGS) entry which is preliminary data.</text>
</comment>
<keyword evidence="2" id="KW-1185">Reference proteome</keyword>
<gene>
    <name evidence="1" type="ORF">IW245_003975</name>
</gene>
<dbReference type="EMBL" id="JADOUF010000001">
    <property type="protein sequence ID" value="MBG6137781.1"/>
    <property type="molecule type" value="Genomic_DNA"/>
</dbReference>
<sequence length="108" mass="12413">MTEYLTTTPIGAVDTAYDDHLGLHRITSLRLESSGNHVYWLEPDTTYQLNHDGYGWTIRGGQWTRARLTFLGSPIWALPTPDGDEQLDQRHTYLLRPAGTGWELWLQQ</sequence>
<protein>
    <submittedName>
        <fullName evidence="1">Uncharacterized protein</fullName>
    </submittedName>
</protein>
<name>A0A8J7KLB8_9ACTN</name>
<reference evidence="1" key="1">
    <citation type="submission" date="2020-11" db="EMBL/GenBank/DDBJ databases">
        <title>Sequencing the genomes of 1000 actinobacteria strains.</title>
        <authorList>
            <person name="Klenk H.-P."/>
        </authorList>
    </citation>
    <scope>NUCLEOTIDE SEQUENCE</scope>
    <source>
        <strain evidence="1">DSM 45356</strain>
    </source>
</reference>
<evidence type="ECO:0000313" key="1">
    <source>
        <dbReference type="EMBL" id="MBG6137781.1"/>
    </source>
</evidence>
<dbReference type="Proteomes" id="UP000622552">
    <property type="component" value="Unassembled WGS sequence"/>
</dbReference>
<evidence type="ECO:0000313" key="2">
    <source>
        <dbReference type="Proteomes" id="UP000622552"/>
    </source>
</evidence>
<dbReference type="AlphaFoldDB" id="A0A8J7KLB8"/>
<accession>A0A8J7KLB8</accession>